<proteinExistence type="predicted"/>
<dbReference type="InterPro" id="IPR036477">
    <property type="entry name" value="Formyl_transf_N_sf"/>
</dbReference>
<dbReference type="SUPFAM" id="SSF50486">
    <property type="entry name" value="FMT C-terminal domain-like"/>
    <property type="match status" value="1"/>
</dbReference>
<evidence type="ECO:0000313" key="4">
    <source>
        <dbReference type="EMBL" id="ODR43800.1"/>
    </source>
</evidence>
<dbReference type="InterPro" id="IPR002376">
    <property type="entry name" value="Formyl_transf_N"/>
</dbReference>
<evidence type="ECO:0000313" key="3">
    <source>
        <dbReference type="EMBL" id="ODM05555.1"/>
    </source>
</evidence>
<feature type="domain" description="Formyl transferase N-terminal" evidence="1">
    <location>
        <begin position="65"/>
        <end position="172"/>
    </location>
</feature>
<dbReference type="InterPro" id="IPR005793">
    <property type="entry name" value="Formyl_trans_C"/>
</dbReference>
<dbReference type="SUPFAM" id="SSF53328">
    <property type="entry name" value="Formyltransferase"/>
    <property type="match status" value="1"/>
</dbReference>
<dbReference type="PATRIC" id="fig|1432052.4.peg.1622"/>
<dbReference type="PANTHER" id="PTHR11138:SF5">
    <property type="entry name" value="METHIONYL-TRNA FORMYLTRANSFERASE, MITOCHONDRIAL"/>
    <property type="match status" value="1"/>
</dbReference>
<sequence length="306" mass="34691">MDYKVVIFGVKDTTGEIVSFVQENICAVDLVVTIHPDVLSGNEVSGYQGLGYLTERFGIPVFETRSYGLKDEDTVRFFEENTFEIGISMGWQRLIPQGVLDRFRYGIFGFHGSCGYLPFGRGRSPLNWSVINGDTRFVLNLFQYDADPDSPNVFANEMFSINAHDTIRTLQYKNILVSKRLIRRLLKAYGDGNIVIRRESKDFGGWYNKRTAADGKIDFHGRTRDIYNLVRGVSRPFPGAFCFCGEERVTVWSAHPFDEMLDFSGYAPGEVVDMIDGKLIVRTVDGSLLIEEYECGRKLCAGDRLE</sequence>
<dbReference type="InterPro" id="IPR011034">
    <property type="entry name" value="Formyl_transferase-like_C_sf"/>
</dbReference>
<dbReference type="Pfam" id="PF02911">
    <property type="entry name" value="Formyl_trans_C"/>
    <property type="match status" value="1"/>
</dbReference>
<accession>A0A1E3A9V5</accession>
<dbReference type="AlphaFoldDB" id="A0A1E3A9V5"/>
<dbReference type="Proteomes" id="UP000094271">
    <property type="component" value="Unassembled WGS sequence"/>
</dbReference>
<evidence type="ECO:0000313" key="5">
    <source>
        <dbReference type="Proteomes" id="UP000094067"/>
    </source>
</evidence>
<reference evidence="3 5" key="1">
    <citation type="submission" date="2016-07" db="EMBL/GenBank/DDBJ databases">
        <title>Characterization of isolates of Eisenbergiella tayi derived from blood cultures, using whole genome sequencing.</title>
        <authorList>
            <person name="Burdz T."/>
            <person name="Wiebe D."/>
            <person name="Huynh C."/>
            <person name="Bernard K."/>
        </authorList>
    </citation>
    <scope>NUCLEOTIDE SEQUENCE [LARGE SCALE GENOMIC DNA]</scope>
    <source>
        <strain evidence="3 5">NML 110608</strain>
    </source>
</reference>
<gene>
    <name evidence="3" type="primary">arnA</name>
    <name evidence="4" type="ORF">BEI59_29730</name>
    <name evidence="3" type="ORF">BEI61_01444</name>
</gene>
<dbReference type="GO" id="GO:0004479">
    <property type="term" value="F:methionyl-tRNA formyltransferase activity"/>
    <property type="evidence" value="ECO:0007669"/>
    <property type="project" value="TreeGrafter"/>
</dbReference>
<dbReference type="PANTHER" id="PTHR11138">
    <property type="entry name" value="METHIONYL-TRNA FORMYLTRANSFERASE"/>
    <property type="match status" value="1"/>
</dbReference>
<feature type="domain" description="Formyl transferase C-terminal" evidence="2">
    <location>
        <begin position="211"/>
        <end position="298"/>
    </location>
</feature>
<dbReference type="GO" id="GO:0005829">
    <property type="term" value="C:cytosol"/>
    <property type="evidence" value="ECO:0007669"/>
    <property type="project" value="TreeGrafter"/>
</dbReference>
<evidence type="ECO:0000313" key="6">
    <source>
        <dbReference type="Proteomes" id="UP000094271"/>
    </source>
</evidence>
<dbReference type="OrthoDB" id="9802815at2"/>
<reference evidence="4 6" key="2">
    <citation type="submission" date="2016-08" db="EMBL/GenBank/DDBJ databases">
        <authorList>
            <person name="Seilhamer J.J."/>
        </authorList>
    </citation>
    <scope>NUCLEOTIDE SEQUENCE [LARGE SCALE GENOMIC DNA]</scope>
    <source>
        <strain evidence="4 6">NML150140-1</strain>
    </source>
</reference>
<dbReference type="EMBL" id="MEHA01000033">
    <property type="protein sequence ID" value="ODR43800.1"/>
    <property type="molecule type" value="Genomic_DNA"/>
</dbReference>
<comment type="caution">
    <text evidence="3">The sequence shown here is derived from an EMBL/GenBank/DDBJ whole genome shotgun (WGS) entry which is preliminary data.</text>
</comment>
<organism evidence="3 5">
    <name type="scientific">Eisenbergiella tayi</name>
    <dbReference type="NCBI Taxonomy" id="1432052"/>
    <lineage>
        <taxon>Bacteria</taxon>
        <taxon>Bacillati</taxon>
        <taxon>Bacillota</taxon>
        <taxon>Clostridia</taxon>
        <taxon>Lachnospirales</taxon>
        <taxon>Lachnospiraceae</taxon>
        <taxon>Eisenbergiella</taxon>
    </lineage>
</organism>
<dbReference type="Pfam" id="PF00551">
    <property type="entry name" value="Formyl_trans_N"/>
    <property type="match status" value="1"/>
</dbReference>
<dbReference type="Proteomes" id="UP000094067">
    <property type="component" value="Unassembled WGS sequence"/>
</dbReference>
<dbReference type="Gene3D" id="3.40.50.12230">
    <property type="match status" value="1"/>
</dbReference>
<evidence type="ECO:0000259" key="2">
    <source>
        <dbReference type="Pfam" id="PF02911"/>
    </source>
</evidence>
<protein>
    <submittedName>
        <fullName evidence="3">Bifunctional polymyxin resistance protein ArnA</fullName>
    </submittedName>
</protein>
<dbReference type="EMBL" id="MCGH01000002">
    <property type="protein sequence ID" value="ODM05555.1"/>
    <property type="molecule type" value="Genomic_DNA"/>
</dbReference>
<dbReference type="RefSeq" id="WP_069151771.1">
    <property type="nucleotide sequence ID" value="NZ_DAWDRA010000023.1"/>
</dbReference>
<evidence type="ECO:0000259" key="1">
    <source>
        <dbReference type="Pfam" id="PF00551"/>
    </source>
</evidence>
<name>A0A1E3A9V5_9FIRM</name>